<protein>
    <submittedName>
        <fullName evidence="1">Uncharacterized protein</fullName>
    </submittedName>
</protein>
<dbReference type="InterPro" id="IPR021840">
    <property type="entry name" value="DUF3433"/>
</dbReference>
<evidence type="ECO:0000313" key="1">
    <source>
        <dbReference type="EMBL" id="EOD51132.1"/>
    </source>
</evidence>
<proteinExistence type="predicted"/>
<evidence type="ECO:0000313" key="2">
    <source>
        <dbReference type="Proteomes" id="UP000013521"/>
    </source>
</evidence>
<sequence length="239" mass="25278">MVFTSIAAFWAQVEYRSKQMVPWVLMAQGPQTAWNSLLLDYIEPMNIISLYNSFLNRHWMVVAAIAEDVFNMTALVDVFSADLSIDISPTPGVPFTIGSLTLQLAAPTFSPSLGLVCKPSYSIRKGSVTLSKDADGATTPSISFSGNETASTLPNVTSWDVLGAFAQSVAQAETSTSSPSLAALINATTPQPSSARDADTTAAALAQLFRLASAQVAHGRLKAATQTRIGGAAARCCWP</sequence>
<dbReference type="OrthoDB" id="3946457at2759"/>
<gene>
    <name evidence="1" type="ORF">UCRNP2_2087</name>
</gene>
<reference evidence="2" key="1">
    <citation type="journal article" date="2013" name="Genome Announc.">
        <title>Draft genome sequence of Neofusicoccum parvum isolate UCR-NP2, a fungal vascular pathogen associated with grapevine cankers.</title>
        <authorList>
            <person name="Blanco-Ulate B."/>
            <person name="Rolshausen P."/>
            <person name="Cantu D."/>
        </authorList>
    </citation>
    <scope>NUCLEOTIDE SEQUENCE [LARGE SCALE GENOMIC DNA]</scope>
    <source>
        <strain evidence="2">UCR-NP2</strain>
    </source>
</reference>
<dbReference type="HOGENOM" id="CLU_1160972_0_0_1"/>
<dbReference type="STRING" id="1287680.R1EU63"/>
<name>R1EU63_BOTPV</name>
<dbReference type="EMBL" id="KB915892">
    <property type="protein sequence ID" value="EOD51132.1"/>
    <property type="molecule type" value="Genomic_DNA"/>
</dbReference>
<organism evidence="1 2">
    <name type="scientific">Botryosphaeria parva (strain UCR-NP2)</name>
    <name type="common">Grapevine canker fungus</name>
    <name type="synonym">Neofusicoccum parvum</name>
    <dbReference type="NCBI Taxonomy" id="1287680"/>
    <lineage>
        <taxon>Eukaryota</taxon>
        <taxon>Fungi</taxon>
        <taxon>Dikarya</taxon>
        <taxon>Ascomycota</taxon>
        <taxon>Pezizomycotina</taxon>
        <taxon>Dothideomycetes</taxon>
        <taxon>Dothideomycetes incertae sedis</taxon>
        <taxon>Botryosphaeriales</taxon>
        <taxon>Botryosphaeriaceae</taxon>
        <taxon>Neofusicoccum</taxon>
    </lineage>
</organism>
<dbReference type="AlphaFoldDB" id="R1EU63"/>
<dbReference type="KEGG" id="npa:UCRNP2_2087"/>
<accession>R1EU63</accession>
<dbReference type="Proteomes" id="UP000013521">
    <property type="component" value="Unassembled WGS sequence"/>
</dbReference>
<dbReference type="Pfam" id="PF11915">
    <property type="entry name" value="DUF3433"/>
    <property type="match status" value="1"/>
</dbReference>